<dbReference type="GO" id="GO:0005201">
    <property type="term" value="F:extracellular matrix structural constituent"/>
    <property type="evidence" value="ECO:0007669"/>
    <property type="project" value="TreeGrafter"/>
</dbReference>
<keyword evidence="3" id="KW-0356">Hemostasis</keyword>
<dbReference type="PANTHER" id="PTHR47221">
    <property type="entry name" value="FIBRINOGEN ALPHA CHAIN"/>
    <property type="match status" value="1"/>
</dbReference>
<dbReference type="PROSITE" id="PS51257">
    <property type="entry name" value="PROKAR_LIPOPROTEIN"/>
    <property type="match status" value="1"/>
</dbReference>
<dbReference type="SUPFAM" id="SSF56496">
    <property type="entry name" value="Fibrinogen C-terminal domain-like"/>
    <property type="match status" value="1"/>
</dbReference>
<dbReference type="AlphaFoldDB" id="A0A7J5ZW40"/>
<dbReference type="SMART" id="SM00186">
    <property type="entry name" value="FBG"/>
    <property type="match status" value="1"/>
</dbReference>
<evidence type="ECO:0000256" key="11">
    <source>
        <dbReference type="SAM" id="MobiDB-lite"/>
    </source>
</evidence>
<name>A0A7J5ZW40_AMEME</name>
<dbReference type="InterPro" id="IPR002181">
    <property type="entry name" value="Fibrinogen_a/b/g_C_dom"/>
</dbReference>
<dbReference type="PROSITE" id="PS00514">
    <property type="entry name" value="FIBRINOGEN_C_1"/>
    <property type="match status" value="1"/>
</dbReference>
<keyword evidence="7" id="KW-1015">Disulfide bond</keyword>
<comment type="subcellular location">
    <subcellularLocation>
        <location evidence="1">Secreted</location>
    </subcellularLocation>
</comment>
<feature type="signal peptide" evidence="12">
    <location>
        <begin position="1"/>
        <end position="19"/>
    </location>
</feature>
<gene>
    <name evidence="14" type="ORF">AMELA_G00228030</name>
</gene>
<protein>
    <recommendedName>
        <fullName evidence="13">Fibrinogen C-terminal domain-containing protein</fullName>
    </recommendedName>
</protein>
<dbReference type="InterPro" id="IPR012290">
    <property type="entry name" value="Fibrinogen_a/b/g_coil_dom"/>
</dbReference>
<accession>A0A7J5ZW40</accession>
<dbReference type="GO" id="GO:0005577">
    <property type="term" value="C:fibrinogen complex"/>
    <property type="evidence" value="ECO:0007669"/>
    <property type="project" value="InterPro"/>
</dbReference>
<keyword evidence="2" id="KW-0964">Secreted</keyword>
<dbReference type="GO" id="GO:0072377">
    <property type="term" value="P:blood coagulation, common pathway"/>
    <property type="evidence" value="ECO:0007669"/>
    <property type="project" value="TreeGrafter"/>
</dbReference>
<feature type="compositionally biased region" description="Polar residues" evidence="11">
    <location>
        <begin position="412"/>
        <end position="433"/>
    </location>
</feature>
<dbReference type="GO" id="GO:0005102">
    <property type="term" value="F:signaling receptor binding"/>
    <property type="evidence" value="ECO:0007669"/>
    <property type="project" value="InterPro"/>
</dbReference>
<dbReference type="CDD" id="cd00087">
    <property type="entry name" value="FReD"/>
    <property type="match status" value="1"/>
</dbReference>
<evidence type="ECO:0000313" key="14">
    <source>
        <dbReference type="EMBL" id="KAF4074842.1"/>
    </source>
</evidence>
<comment type="subunit">
    <text evidence="9">Heterohexamer; disulfide linked. Contains 2 sets of 3 non-identical chains (alpha, beta and gamma). The 2 heterotrimers are in head to head conformation with the N-termini in a small central domain.</text>
</comment>
<evidence type="ECO:0000256" key="12">
    <source>
        <dbReference type="SAM" id="SignalP"/>
    </source>
</evidence>
<evidence type="ECO:0000256" key="1">
    <source>
        <dbReference type="ARBA" id="ARBA00004613"/>
    </source>
</evidence>
<dbReference type="GO" id="GO:0034116">
    <property type="term" value="P:positive regulation of heterotypic cell-cell adhesion"/>
    <property type="evidence" value="ECO:0007669"/>
    <property type="project" value="TreeGrafter"/>
</dbReference>
<evidence type="ECO:0000256" key="5">
    <source>
        <dbReference type="ARBA" id="ARBA00023054"/>
    </source>
</evidence>
<dbReference type="InterPro" id="IPR037579">
    <property type="entry name" value="FIB_ANG-like"/>
</dbReference>
<feature type="region of interest" description="Disordered" evidence="11">
    <location>
        <begin position="392"/>
        <end position="433"/>
    </location>
</feature>
<evidence type="ECO:0000256" key="6">
    <source>
        <dbReference type="ARBA" id="ARBA00023084"/>
    </source>
</evidence>
<dbReference type="PANTHER" id="PTHR47221:SF6">
    <property type="entry name" value="FIBRINOGEN ALPHA CHAIN"/>
    <property type="match status" value="1"/>
</dbReference>
<dbReference type="EMBL" id="JAAGNN010000021">
    <property type="protein sequence ID" value="KAF4074842.1"/>
    <property type="molecule type" value="Genomic_DNA"/>
</dbReference>
<feature type="compositionally biased region" description="Low complexity" evidence="11">
    <location>
        <begin position="399"/>
        <end position="411"/>
    </location>
</feature>
<dbReference type="Gene3D" id="3.90.215.10">
    <property type="entry name" value="Gamma Fibrinogen, chain A, domain 1"/>
    <property type="match status" value="1"/>
</dbReference>
<keyword evidence="5 10" id="KW-0175">Coiled coil</keyword>
<dbReference type="InterPro" id="IPR014716">
    <property type="entry name" value="Fibrinogen_a/b/g_C_1"/>
</dbReference>
<feature type="coiled-coil region" evidence="10">
    <location>
        <begin position="128"/>
        <end position="155"/>
    </location>
</feature>
<dbReference type="GO" id="GO:0042730">
    <property type="term" value="P:fibrinolysis"/>
    <property type="evidence" value="ECO:0007669"/>
    <property type="project" value="TreeGrafter"/>
</dbReference>
<dbReference type="InterPro" id="IPR036056">
    <property type="entry name" value="Fibrinogen-like_C"/>
</dbReference>
<dbReference type="InterPro" id="IPR020837">
    <property type="entry name" value="Fibrinogen_CS"/>
</dbReference>
<evidence type="ECO:0000256" key="9">
    <source>
        <dbReference type="ARBA" id="ARBA00025974"/>
    </source>
</evidence>
<evidence type="ECO:0000256" key="10">
    <source>
        <dbReference type="SAM" id="Coils"/>
    </source>
</evidence>
<evidence type="ECO:0000259" key="13">
    <source>
        <dbReference type="PROSITE" id="PS51406"/>
    </source>
</evidence>
<dbReference type="Pfam" id="PF00147">
    <property type="entry name" value="Fibrinogen_C"/>
    <property type="match status" value="1"/>
</dbReference>
<dbReference type="Pfam" id="PF08702">
    <property type="entry name" value="Fib_alpha"/>
    <property type="match status" value="2"/>
</dbReference>
<evidence type="ECO:0000256" key="8">
    <source>
        <dbReference type="ARBA" id="ARBA00023180"/>
    </source>
</evidence>
<keyword evidence="8" id="KW-0325">Glycoprotein</keyword>
<dbReference type="GO" id="GO:0051258">
    <property type="term" value="P:protein polymerization"/>
    <property type="evidence" value="ECO:0007669"/>
    <property type="project" value="InterPro"/>
</dbReference>
<feature type="domain" description="Fibrinogen C-terminal" evidence="13">
    <location>
        <begin position="467"/>
        <end position="667"/>
    </location>
</feature>
<reference evidence="14 15" key="1">
    <citation type="submission" date="2020-02" db="EMBL/GenBank/DDBJ databases">
        <title>A chromosome-scale genome assembly of the black bullhead catfish (Ameiurus melas).</title>
        <authorList>
            <person name="Wen M."/>
            <person name="Zham M."/>
            <person name="Cabau C."/>
            <person name="Klopp C."/>
            <person name="Donnadieu C."/>
            <person name="Roques C."/>
            <person name="Bouchez O."/>
            <person name="Lampietro C."/>
            <person name="Jouanno E."/>
            <person name="Herpin A."/>
            <person name="Louis A."/>
            <person name="Berthelot C."/>
            <person name="Parey E."/>
            <person name="Roest-Crollius H."/>
            <person name="Braasch I."/>
            <person name="Postlethwait J."/>
            <person name="Robinson-Rechavi M."/>
            <person name="Echchiki A."/>
            <person name="Begum T."/>
            <person name="Montfort J."/>
            <person name="Schartl M."/>
            <person name="Bobe J."/>
            <person name="Guiguen Y."/>
        </authorList>
    </citation>
    <scope>NUCLEOTIDE SEQUENCE [LARGE SCALE GENOMIC DNA]</scope>
    <source>
        <strain evidence="14">M_S1</strain>
        <tissue evidence="14">Blood</tissue>
    </source>
</reference>
<dbReference type="Gene3D" id="1.20.5.50">
    <property type="match status" value="2"/>
</dbReference>
<comment type="caution">
    <text evidence="14">The sequence shown here is derived from an EMBL/GenBank/DDBJ whole genome shotgun (WGS) entry which is preliminary data.</text>
</comment>
<dbReference type="GO" id="GO:0070527">
    <property type="term" value="P:platelet aggregation"/>
    <property type="evidence" value="ECO:0007669"/>
    <property type="project" value="TreeGrafter"/>
</dbReference>
<evidence type="ECO:0000256" key="3">
    <source>
        <dbReference type="ARBA" id="ARBA00022696"/>
    </source>
</evidence>
<evidence type="ECO:0000313" key="15">
    <source>
        <dbReference type="Proteomes" id="UP000593565"/>
    </source>
</evidence>
<organism evidence="14 15">
    <name type="scientific">Ameiurus melas</name>
    <name type="common">Black bullhead</name>
    <name type="synonym">Silurus melas</name>
    <dbReference type="NCBI Taxonomy" id="219545"/>
    <lineage>
        <taxon>Eukaryota</taxon>
        <taxon>Metazoa</taxon>
        <taxon>Chordata</taxon>
        <taxon>Craniata</taxon>
        <taxon>Vertebrata</taxon>
        <taxon>Euteleostomi</taxon>
        <taxon>Actinopterygii</taxon>
        <taxon>Neopterygii</taxon>
        <taxon>Teleostei</taxon>
        <taxon>Ostariophysi</taxon>
        <taxon>Siluriformes</taxon>
        <taxon>Ictaluridae</taxon>
        <taxon>Ameiurus</taxon>
    </lineage>
</organism>
<evidence type="ECO:0000256" key="4">
    <source>
        <dbReference type="ARBA" id="ARBA00022729"/>
    </source>
</evidence>
<keyword evidence="4 12" id="KW-0732">Signal</keyword>
<keyword evidence="6" id="KW-0094">Blood coagulation</keyword>
<dbReference type="Gene3D" id="4.10.530.10">
    <property type="entry name" value="Gamma-fibrinogen Carboxyl Terminal Fragment, domain 2"/>
    <property type="match status" value="1"/>
</dbReference>
<dbReference type="SUPFAM" id="SSF58010">
    <property type="entry name" value="Fibrinogen coiled-coil and central regions"/>
    <property type="match status" value="2"/>
</dbReference>
<proteinExistence type="predicted"/>
<dbReference type="Proteomes" id="UP000593565">
    <property type="component" value="Unassembled WGS sequence"/>
</dbReference>
<sequence length="894" mass="99237">MKLQYSLLCLCALLLSASCVEEDGALAPRGPRPIEPGFKSDKCATEKEWPVCLDDQWGRKCPSGCRIQGLLDQTDHEILSKIEKIRKLLDEGKKLHRSTDLESKNTYNFLRERLVSSAGNDNRYATLAEQLRQRIVELKIKIDRQLRVLEAVKAQIKSQFIAVQRLEVDIDIKLRSCKGSCASSVIFSVDKEGYESLEKQLDRLDTLKIQSVETVSSLKVLKSRPLKDVNVPSIYKAGTSDSERAAQRKTFFSDVGQLELSLEAEGSTAETAATVSKVRTGTGQSTPISTSRITSQTLSCTQTVRKVTTVTKDGVQEKYETVRSGPGCESIGKLGLSEAELLSAAKDGKELTADGFTVKVTGGDSKSITTLNRGDGELGELGGDFFKGLGSSGQDRKLSSSFTSSSSSSSSKTIVTGGSKSFHTDTKSITSTSSPDFGDDLGAFLHGDIEDDLPDLHARSLKSRDDRKAGFIGGDCVEIQQKHTTGDQSGLFKVKPAGSEEVVELYCDQATGLGGWVLIQQREDGSINFNRTWDEYRVGFGKIDKQGRGEIWIGNHILHLLTQKESVLRVELLDWAGNEVYAEYNVQVGSETDGFLLNVSSYTGDAGDALVQGLGSFLSHAGMKFSTFDRDNDKWEESCAEIYGGGWWYNNCQSANLNGIYYKGGKYDSASKTPYEGVKCPSGCRLQGFIDKADGDVYEHLGKICEKTKRYQTTSLSTAIKTAQFHEAQRKIIVKTYVEEMRYAEVAEMLHRNLTLLWKKSTELSGELQKYHRQTEDQINNIQQLEVDIDIKVRACKGSCKQTFDHVPDPETFRSMWDKIATFDLTSPKQQKTFTLDKKLKLQPVVRPHVPLAYGKLPFVHSELLTKMEDIEQNQVVMDELQQHTWNSAGEWET</sequence>
<feature type="chain" id="PRO_5029759475" description="Fibrinogen C-terminal domain-containing protein" evidence="12">
    <location>
        <begin position="20"/>
        <end position="894"/>
    </location>
</feature>
<dbReference type="SMART" id="SM01212">
    <property type="entry name" value="Fib_alpha"/>
    <property type="match status" value="2"/>
</dbReference>
<dbReference type="PROSITE" id="PS51406">
    <property type="entry name" value="FIBRINOGEN_C_2"/>
    <property type="match status" value="1"/>
</dbReference>
<dbReference type="GO" id="GO:0030674">
    <property type="term" value="F:protein-macromolecule adaptor activity"/>
    <property type="evidence" value="ECO:0007669"/>
    <property type="project" value="TreeGrafter"/>
</dbReference>
<evidence type="ECO:0000256" key="2">
    <source>
        <dbReference type="ARBA" id="ARBA00022525"/>
    </source>
</evidence>
<evidence type="ECO:0000256" key="7">
    <source>
        <dbReference type="ARBA" id="ARBA00023157"/>
    </source>
</evidence>
<keyword evidence="15" id="KW-1185">Reference proteome</keyword>